<dbReference type="OrthoDB" id="2110422at2759"/>
<keyword evidence="1" id="KW-1133">Transmembrane helix</keyword>
<dbReference type="Proteomes" id="UP000265703">
    <property type="component" value="Unassembled WGS sequence"/>
</dbReference>
<reference evidence="3 4" key="1">
    <citation type="submission" date="2018-06" db="EMBL/GenBank/DDBJ databases">
        <title>Comparative genomics reveals the genomic features of Rhizophagus irregularis, R. cerebriforme, R. diaphanum and Gigaspora rosea, and their symbiotic lifestyle signature.</title>
        <authorList>
            <person name="Morin E."/>
            <person name="San Clemente H."/>
            <person name="Chen E.C.H."/>
            <person name="De La Providencia I."/>
            <person name="Hainaut M."/>
            <person name="Kuo A."/>
            <person name="Kohler A."/>
            <person name="Murat C."/>
            <person name="Tang N."/>
            <person name="Roy S."/>
            <person name="Loubradou J."/>
            <person name="Henrissat B."/>
            <person name="Grigoriev I.V."/>
            <person name="Corradi N."/>
            <person name="Roux C."/>
            <person name="Martin F.M."/>
        </authorList>
    </citation>
    <scope>NUCLEOTIDE SEQUENCE [LARGE SCALE GENOMIC DNA]</scope>
    <source>
        <strain evidence="3 4">DAOM 227022</strain>
    </source>
</reference>
<feature type="domain" description="DUF7727" evidence="2">
    <location>
        <begin position="1"/>
        <end position="124"/>
    </location>
</feature>
<evidence type="ECO:0000259" key="2">
    <source>
        <dbReference type="Pfam" id="PF24853"/>
    </source>
</evidence>
<gene>
    <name evidence="3" type="ORF">C1645_827934</name>
</gene>
<feature type="transmembrane region" description="Helical" evidence="1">
    <location>
        <begin position="12"/>
        <end position="31"/>
    </location>
</feature>
<dbReference type="Pfam" id="PF24853">
    <property type="entry name" value="DUF7727"/>
    <property type="match status" value="1"/>
</dbReference>
<accession>A0A397SX33</accession>
<sequence length="136" mass="15433">MGKLIWNQWARLIGLTAGVFQVIGGIFAFFYHYSMFNAVININSLFNPFDVFAVICTVTGLIILAIELPLSFFKDTFITNSFIPRILLYIPISFVSVFNYQNVNPALYLFIATLMYLTASIKGETNRVNNTLRSKV</sequence>
<feature type="transmembrane region" description="Helical" evidence="1">
    <location>
        <begin position="82"/>
        <end position="100"/>
    </location>
</feature>
<dbReference type="EMBL" id="QKYT01000314">
    <property type="protein sequence ID" value="RIA87314.1"/>
    <property type="molecule type" value="Genomic_DNA"/>
</dbReference>
<dbReference type="InterPro" id="IPR056144">
    <property type="entry name" value="DUF7727"/>
</dbReference>
<evidence type="ECO:0000313" key="4">
    <source>
        <dbReference type="Proteomes" id="UP000265703"/>
    </source>
</evidence>
<dbReference type="PANTHER" id="PTHR40629">
    <property type="entry name" value="PRO41 PROTEIN"/>
    <property type="match status" value="1"/>
</dbReference>
<feature type="transmembrane region" description="Helical" evidence="1">
    <location>
        <begin position="51"/>
        <end position="70"/>
    </location>
</feature>
<evidence type="ECO:0000313" key="3">
    <source>
        <dbReference type="EMBL" id="RIA87314.1"/>
    </source>
</evidence>
<comment type="caution">
    <text evidence="3">The sequence shown here is derived from an EMBL/GenBank/DDBJ whole genome shotgun (WGS) entry which is preliminary data.</text>
</comment>
<organism evidence="3 4">
    <name type="scientific">Glomus cerebriforme</name>
    <dbReference type="NCBI Taxonomy" id="658196"/>
    <lineage>
        <taxon>Eukaryota</taxon>
        <taxon>Fungi</taxon>
        <taxon>Fungi incertae sedis</taxon>
        <taxon>Mucoromycota</taxon>
        <taxon>Glomeromycotina</taxon>
        <taxon>Glomeromycetes</taxon>
        <taxon>Glomerales</taxon>
        <taxon>Glomeraceae</taxon>
        <taxon>Glomus</taxon>
    </lineage>
</organism>
<keyword evidence="1" id="KW-0812">Transmembrane</keyword>
<keyword evidence="1" id="KW-0472">Membrane</keyword>
<dbReference type="PANTHER" id="PTHR40629:SF1">
    <property type="entry name" value="PRO41 PROTEIN"/>
    <property type="match status" value="1"/>
</dbReference>
<protein>
    <recommendedName>
        <fullName evidence="2">DUF7727 domain-containing protein</fullName>
    </recommendedName>
</protein>
<evidence type="ECO:0000256" key="1">
    <source>
        <dbReference type="SAM" id="Phobius"/>
    </source>
</evidence>
<proteinExistence type="predicted"/>
<dbReference type="AlphaFoldDB" id="A0A397SX33"/>
<keyword evidence="4" id="KW-1185">Reference proteome</keyword>
<name>A0A397SX33_9GLOM</name>